<sequence>MKFSGAFLILVLCVLQTNFVQSGLILDRIKTGVADTRQGVRCGIHKIGGLLSHQDADCEMKHNEIDTTEKIDKKVDVGDRHSHATTPTVTASPTGKNSTFQGRRVIAVGANCPPGFRGDGKGNCREEY</sequence>
<dbReference type="InParanoid" id="D2A0V5"/>
<accession>D2A0V5</accession>
<feature type="region of interest" description="Disordered" evidence="1">
    <location>
        <begin position="78"/>
        <end position="98"/>
    </location>
</feature>
<evidence type="ECO:0000256" key="1">
    <source>
        <dbReference type="SAM" id="MobiDB-lite"/>
    </source>
</evidence>
<reference evidence="3 4" key="2">
    <citation type="journal article" date="2010" name="Nucleic Acids Res.">
        <title>BeetleBase in 2010: revisions to provide comprehensive genomic information for Tribolium castaneum.</title>
        <authorList>
            <person name="Kim H.S."/>
            <person name="Murphy T."/>
            <person name="Xia J."/>
            <person name="Caragea D."/>
            <person name="Park Y."/>
            <person name="Beeman R.W."/>
            <person name="Lorenzen M.D."/>
            <person name="Butcher S."/>
            <person name="Manak J.R."/>
            <person name="Brown S.J."/>
        </authorList>
    </citation>
    <scope>GENOME REANNOTATION</scope>
    <source>
        <strain evidence="3 4">Georgia GA2</strain>
    </source>
</reference>
<evidence type="ECO:0000313" key="3">
    <source>
        <dbReference type="EMBL" id="EFA02567.1"/>
    </source>
</evidence>
<proteinExistence type="predicted"/>
<dbReference type="AlphaFoldDB" id="D2A0V5"/>
<keyword evidence="2" id="KW-0732">Signal</keyword>
<organism evidence="3 4">
    <name type="scientific">Tribolium castaneum</name>
    <name type="common">Red flour beetle</name>
    <dbReference type="NCBI Taxonomy" id="7070"/>
    <lineage>
        <taxon>Eukaryota</taxon>
        <taxon>Metazoa</taxon>
        <taxon>Ecdysozoa</taxon>
        <taxon>Arthropoda</taxon>
        <taxon>Hexapoda</taxon>
        <taxon>Insecta</taxon>
        <taxon>Pterygota</taxon>
        <taxon>Neoptera</taxon>
        <taxon>Endopterygota</taxon>
        <taxon>Coleoptera</taxon>
        <taxon>Polyphaga</taxon>
        <taxon>Cucujiformia</taxon>
        <taxon>Tenebrionidae</taxon>
        <taxon>Tenebrionidae incertae sedis</taxon>
        <taxon>Tribolium</taxon>
    </lineage>
</organism>
<dbReference type="EMBL" id="KQ971338">
    <property type="protein sequence ID" value="EFA02567.1"/>
    <property type="molecule type" value="Genomic_DNA"/>
</dbReference>
<dbReference type="HOGENOM" id="CLU_1962396_0_0_1"/>
<protein>
    <submittedName>
        <fullName evidence="3">Uncharacterized protein</fullName>
    </submittedName>
</protein>
<reference evidence="3 4" key="1">
    <citation type="journal article" date="2008" name="Nature">
        <title>The genome of the model beetle and pest Tribolium castaneum.</title>
        <authorList>
            <consortium name="Tribolium Genome Sequencing Consortium"/>
            <person name="Richards S."/>
            <person name="Gibbs R.A."/>
            <person name="Weinstock G.M."/>
            <person name="Brown S.J."/>
            <person name="Denell R."/>
            <person name="Beeman R.W."/>
            <person name="Gibbs R."/>
            <person name="Beeman R.W."/>
            <person name="Brown S.J."/>
            <person name="Bucher G."/>
            <person name="Friedrich M."/>
            <person name="Grimmelikhuijzen C.J."/>
            <person name="Klingler M."/>
            <person name="Lorenzen M."/>
            <person name="Richards S."/>
            <person name="Roth S."/>
            <person name="Schroder R."/>
            <person name="Tautz D."/>
            <person name="Zdobnov E.M."/>
            <person name="Muzny D."/>
            <person name="Gibbs R.A."/>
            <person name="Weinstock G.M."/>
            <person name="Attaway T."/>
            <person name="Bell S."/>
            <person name="Buhay C.J."/>
            <person name="Chandrabose M.N."/>
            <person name="Chavez D."/>
            <person name="Clerk-Blankenburg K.P."/>
            <person name="Cree A."/>
            <person name="Dao M."/>
            <person name="Davis C."/>
            <person name="Chacko J."/>
            <person name="Dinh H."/>
            <person name="Dugan-Rocha S."/>
            <person name="Fowler G."/>
            <person name="Garner T.T."/>
            <person name="Garnes J."/>
            <person name="Gnirke A."/>
            <person name="Hawes A."/>
            <person name="Hernandez J."/>
            <person name="Hines S."/>
            <person name="Holder M."/>
            <person name="Hume J."/>
            <person name="Jhangiani S.N."/>
            <person name="Joshi V."/>
            <person name="Khan Z.M."/>
            <person name="Jackson L."/>
            <person name="Kovar C."/>
            <person name="Kowis A."/>
            <person name="Lee S."/>
            <person name="Lewis L.R."/>
            <person name="Margolis J."/>
            <person name="Morgan M."/>
            <person name="Nazareth L.V."/>
            <person name="Nguyen N."/>
            <person name="Okwuonu G."/>
            <person name="Parker D."/>
            <person name="Richards S."/>
            <person name="Ruiz S.J."/>
            <person name="Santibanez J."/>
            <person name="Savard J."/>
            <person name="Scherer S.E."/>
            <person name="Schneider B."/>
            <person name="Sodergren E."/>
            <person name="Tautz D."/>
            <person name="Vattahil S."/>
            <person name="Villasana D."/>
            <person name="White C.S."/>
            <person name="Wright R."/>
            <person name="Park Y."/>
            <person name="Beeman R.W."/>
            <person name="Lord J."/>
            <person name="Oppert B."/>
            <person name="Lorenzen M."/>
            <person name="Brown S."/>
            <person name="Wang L."/>
            <person name="Savard J."/>
            <person name="Tautz D."/>
            <person name="Richards S."/>
            <person name="Weinstock G."/>
            <person name="Gibbs R.A."/>
            <person name="Liu Y."/>
            <person name="Worley K."/>
            <person name="Weinstock G."/>
            <person name="Elsik C.G."/>
            <person name="Reese J.T."/>
            <person name="Elhaik E."/>
            <person name="Landan G."/>
            <person name="Graur D."/>
            <person name="Arensburger P."/>
            <person name="Atkinson P."/>
            <person name="Beeman R.W."/>
            <person name="Beidler J."/>
            <person name="Brown S.J."/>
            <person name="Demuth J.P."/>
            <person name="Drury D.W."/>
            <person name="Du Y.Z."/>
            <person name="Fujiwara H."/>
            <person name="Lorenzen M."/>
            <person name="Maselli V."/>
            <person name="Osanai M."/>
            <person name="Park Y."/>
            <person name="Robertson H.M."/>
            <person name="Tu Z."/>
            <person name="Wang J.J."/>
            <person name="Wang S."/>
            <person name="Richards S."/>
            <person name="Song H."/>
            <person name="Zhang L."/>
            <person name="Sodergren E."/>
            <person name="Werner D."/>
            <person name="Stanke M."/>
            <person name="Morgenstern B."/>
            <person name="Solovyev V."/>
            <person name="Kosarev P."/>
            <person name="Brown G."/>
            <person name="Chen H.C."/>
            <person name="Ermolaeva O."/>
            <person name="Hlavina W."/>
            <person name="Kapustin Y."/>
            <person name="Kiryutin B."/>
            <person name="Kitts P."/>
            <person name="Maglott D."/>
            <person name="Pruitt K."/>
            <person name="Sapojnikov V."/>
            <person name="Souvorov A."/>
            <person name="Mackey A.J."/>
            <person name="Waterhouse R.M."/>
            <person name="Wyder S."/>
            <person name="Zdobnov E.M."/>
            <person name="Zdobnov E.M."/>
            <person name="Wyder S."/>
            <person name="Kriventseva E.V."/>
            <person name="Kadowaki T."/>
            <person name="Bork P."/>
            <person name="Aranda M."/>
            <person name="Bao R."/>
            <person name="Beermann A."/>
            <person name="Berns N."/>
            <person name="Bolognesi R."/>
            <person name="Bonneton F."/>
            <person name="Bopp D."/>
            <person name="Brown S.J."/>
            <person name="Bucher G."/>
            <person name="Butts T."/>
            <person name="Chaumot A."/>
            <person name="Denell R.E."/>
            <person name="Ferrier D.E."/>
            <person name="Friedrich M."/>
            <person name="Gordon C.M."/>
            <person name="Jindra M."/>
            <person name="Klingler M."/>
            <person name="Lan Q."/>
            <person name="Lattorff H.M."/>
            <person name="Laudet V."/>
            <person name="von Levetsow C."/>
            <person name="Liu Z."/>
            <person name="Lutz R."/>
            <person name="Lynch J.A."/>
            <person name="da Fonseca R.N."/>
            <person name="Posnien N."/>
            <person name="Reuter R."/>
            <person name="Roth S."/>
            <person name="Savard J."/>
            <person name="Schinko J.B."/>
            <person name="Schmitt C."/>
            <person name="Schoppmeier M."/>
            <person name="Schroder R."/>
            <person name="Shippy T.D."/>
            <person name="Simonnet F."/>
            <person name="Marques-Souza H."/>
            <person name="Tautz D."/>
            <person name="Tomoyasu Y."/>
            <person name="Trauner J."/>
            <person name="Van der Zee M."/>
            <person name="Vervoort M."/>
            <person name="Wittkopp N."/>
            <person name="Wimmer E.A."/>
            <person name="Yang X."/>
            <person name="Jones A.K."/>
            <person name="Sattelle D.B."/>
            <person name="Ebert P.R."/>
            <person name="Nelson D."/>
            <person name="Scott J.G."/>
            <person name="Beeman R.W."/>
            <person name="Muthukrishnan S."/>
            <person name="Kramer K.J."/>
            <person name="Arakane Y."/>
            <person name="Beeman R.W."/>
            <person name="Zhu Q."/>
            <person name="Hogenkamp D."/>
            <person name="Dixit R."/>
            <person name="Oppert B."/>
            <person name="Jiang H."/>
            <person name="Zou Z."/>
            <person name="Marshall J."/>
            <person name="Elpidina E."/>
            <person name="Vinokurov K."/>
            <person name="Oppert C."/>
            <person name="Zou Z."/>
            <person name="Evans J."/>
            <person name="Lu Z."/>
            <person name="Zhao P."/>
            <person name="Sumathipala N."/>
            <person name="Altincicek B."/>
            <person name="Vilcinskas A."/>
            <person name="Williams M."/>
            <person name="Hultmark D."/>
            <person name="Hetru C."/>
            <person name="Jiang H."/>
            <person name="Grimmelikhuijzen C.J."/>
            <person name="Hauser F."/>
            <person name="Cazzamali G."/>
            <person name="Williamson M."/>
            <person name="Park Y."/>
            <person name="Li B."/>
            <person name="Tanaka Y."/>
            <person name="Predel R."/>
            <person name="Neupert S."/>
            <person name="Schachtner J."/>
            <person name="Verleyen P."/>
            <person name="Raible F."/>
            <person name="Bork P."/>
            <person name="Friedrich M."/>
            <person name="Walden K.K."/>
            <person name="Robertson H.M."/>
            <person name="Angeli S."/>
            <person name="Foret S."/>
            <person name="Bucher G."/>
            <person name="Schuetz S."/>
            <person name="Maleszka R."/>
            <person name="Wimmer E.A."/>
            <person name="Beeman R.W."/>
            <person name="Lorenzen M."/>
            <person name="Tomoyasu Y."/>
            <person name="Miller S.C."/>
            <person name="Grossmann D."/>
            <person name="Bucher G."/>
        </authorList>
    </citation>
    <scope>NUCLEOTIDE SEQUENCE [LARGE SCALE GENOMIC DNA]</scope>
    <source>
        <strain evidence="3 4">Georgia GA2</strain>
    </source>
</reference>
<name>D2A0V5_TRICA</name>
<dbReference type="KEGG" id="tca:661094"/>
<feature type="signal peptide" evidence="2">
    <location>
        <begin position="1"/>
        <end position="22"/>
    </location>
</feature>
<feature type="compositionally biased region" description="Polar residues" evidence="1">
    <location>
        <begin position="84"/>
        <end position="98"/>
    </location>
</feature>
<evidence type="ECO:0000313" key="4">
    <source>
        <dbReference type="Proteomes" id="UP000007266"/>
    </source>
</evidence>
<gene>
    <name evidence="3" type="primary">AUGUSTUS-3.0.2_08277</name>
    <name evidence="3" type="ORF">TcasGA2_TC008277</name>
</gene>
<feature type="chain" id="PRO_5003026996" evidence="2">
    <location>
        <begin position="23"/>
        <end position="128"/>
    </location>
</feature>
<evidence type="ECO:0000256" key="2">
    <source>
        <dbReference type="SAM" id="SignalP"/>
    </source>
</evidence>
<keyword evidence="4" id="KW-1185">Reference proteome</keyword>
<dbReference type="OrthoDB" id="6704137at2759"/>
<dbReference type="Proteomes" id="UP000007266">
    <property type="component" value="Linkage group 4"/>
</dbReference>